<dbReference type="EC" id="2.6.1.42" evidence="5"/>
<dbReference type="PANTHER" id="PTHR42743:SF11">
    <property type="entry name" value="AMINODEOXYCHORISMATE LYASE"/>
    <property type="match status" value="1"/>
</dbReference>
<comment type="pathway">
    <text evidence="1">Amino-acid biosynthesis; L-isoleucine biosynthesis; L-isoleucine from 2-oxobutanoate: step 4/4.</text>
</comment>
<dbReference type="Proteomes" id="UP001597387">
    <property type="component" value="Unassembled WGS sequence"/>
</dbReference>
<gene>
    <name evidence="9" type="ORF">ACFSJU_10915</name>
</gene>
<accession>A0ABW4ZLE1</accession>
<comment type="catalytic activity">
    <reaction evidence="6">
        <text>L-valine + 2-oxoglutarate = 3-methyl-2-oxobutanoate + L-glutamate</text>
        <dbReference type="Rhea" id="RHEA:24813"/>
        <dbReference type="ChEBI" id="CHEBI:11851"/>
        <dbReference type="ChEBI" id="CHEBI:16810"/>
        <dbReference type="ChEBI" id="CHEBI:29985"/>
        <dbReference type="ChEBI" id="CHEBI:57762"/>
        <dbReference type="EC" id="2.6.1.42"/>
    </reaction>
</comment>
<organism evidence="9 10">
    <name type="scientific">Paradesertivirga mongoliensis</name>
    <dbReference type="NCBI Taxonomy" id="2100740"/>
    <lineage>
        <taxon>Bacteria</taxon>
        <taxon>Pseudomonadati</taxon>
        <taxon>Bacteroidota</taxon>
        <taxon>Sphingobacteriia</taxon>
        <taxon>Sphingobacteriales</taxon>
        <taxon>Sphingobacteriaceae</taxon>
        <taxon>Paradesertivirga</taxon>
    </lineage>
</organism>
<comment type="pathway">
    <text evidence="3">Amino-acid biosynthesis; L-leucine biosynthesis; L-leucine from 3-methyl-2-oxobutanoate: step 4/4.</text>
</comment>
<keyword evidence="10" id="KW-1185">Reference proteome</keyword>
<evidence type="ECO:0000313" key="9">
    <source>
        <dbReference type="EMBL" id="MFD2162904.1"/>
    </source>
</evidence>
<keyword evidence="9" id="KW-0808">Transferase</keyword>
<dbReference type="GO" id="GO:0008483">
    <property type="term" value="F:transaminase activity"/>
    <property type="evidence" value="ECO:0007669"/>
    <property type="project" value="UniProtKB-KW"/>
</dbReference>
<evidence type="ECO:0000256" key="5">
    <source>
        <dbReference type="ARBA" id="ARBA00013053"/>
    </source>
</evidence>
<dbReference type="Gene3D" id="3.30.470.10">
    <property type="match status" value="1"/>
</dbReference>
<dbReference type="InterPro" id="IPR036038">
    <property type="entry name" value="Aminotransferase-like"/>
</dbReference>
<evidence type="ECO:0000256" key="3">
    <source>
        <dbReference type="ARBA" id="ARBA00005072"/>
    </source>
</evidence>
<comment type="similarity">
    <text evidence="4">Belongs to the class-IV pyridoxal-phosphate-dependent aminotransferase family.</text>
</comment>
<dbReference type="Gene3D" id="3.20.10.10">
    <property type="entry name" value="D-amino Acid Aminotransferase, subunit A, domain 2"/>
    <property type="match status" value="1"/>
</dbReference>
<dbReference type="PANTHER" id="PTHR42743">
    <property type="entry name" value="AMINO-ACID AMINOTRANSFERASE"/>
    <property type="match status" value="1"/>
</dbReference>
<dbReference type="InterPro" id="IPR001544">
    <property type="entry name" value="Aminotrans_IV"/>
</dbReference>
<dbReference type="RefSeq" id="WP_255902693.1">
    <property type="nucleotide sequence ID" value="NZ_JAFMZO010000003.1"/>
</dbReference>
<evidence type="ECO:0000313" key="10">
    <source>
        <dbReference type="Proteomes" id="UP001597387"/>
    </source>
</evidence>
<dbReference type="InterPro" id="IPR050571">
    <property type="entry name" value="Class-IV_PLP-Dep_Aminotrnsfr"/>
</dbReference>
<proteinExistence type="inferred from homology"/>
<dbReference type="SUPFAM" id="SSF56752">
    <property type="entry name" value="D-aminoacid aminotransferase-like PLP-dependent enzymes"/>
    <property type="match status" value="1"/>
</dbReference>
<protein>
    <recommendedName>
        <fullName evidence="5">branched-chain-amino-acid transaminase</fullName>
        <ecNumber evidence="5">2.6.1.42</ecNumber>
    </recommendedName>
</protein>
<comment type="pathway">
    <text evidence="2">Amino-acid biosynthesis; L-valine biosynthesis; L-valine from pyruvate: step 4/4.</text>
</comment>
<dbReference type="Pfam" id="PF01063">
    <property type="entry name" value="Aminotran_4"/>
    <property type="match status" value="1"/>
</dbReference>
<evidence type="ECO:0000256" key="7">
    <source>
        <dbReference type="ARBA" id="ARBA00048798"/>
    </source>
</evidence>
<reference evidence="10" key="1">
    <citation type="journal article" date="2019" name="Int. J. Syst. Evol. Microbiol.">
        <title>The Global Catalogue of Microorganisms (GCM) 10K type strain sequencing project: providing services to taxonomists for standard genome sequencing and annotation.</title>
        <authorList>
            <consortium name="The Broad Institute Genomics Platform"/>
            <consortium name="The Broad Institute Genome Sequencing Center for Infectious Disease"/>
            <person name="Wu L."/>
            <person name="Ma J."/>
        </authorList>
    </citation>
    <scope>NUCLEOTIDE SEQUENCE [LARGE SCALE GENOMIC DNA]</scope>
    <source>
        <strain evidence="10">KCTC 42217</strain>
    </source>
</reference>
<evidence type="ECO:0000256" key="1">
    <source>
        <dbReference type="ARBA" id="ARBA00004824"/>
    </source>
</evidence>
<name>A0ABW4ZLE1_9SPHI</name>
<sequence length="279" mass="31427">MNFINYNGEILPAAQPVLTIANRGFRYGDGLFESMRYMNGKLQYAELHAQRLQRGMATLKLEGFKKISADFLRKKVDELVRRNSCGQNARVRLTVFRDSDGLYSPTGNQFAYTLELSSSDESSYIHAAKGLIVDVYDEVTKPVNTLANLKTCNSLVYVMAGIYRKQKSLDEVFILNSNGFLCEAMSANVFVVFKKKIYTPALSEGCIAGVMRSVTMQLAKDNKMEVIEAQINPDILNEAEEVFLTNATRGIQWVMGFNNKRYFNEVAKDLQEKLNSSIA</sequence>
<evidence type="ECO:0000256" key="4">
    <source>
        <dbReference type="ARBA" id="ARBA00009320"/>
    </source>
</evidence>
<dbReference type="InterPro" id="IPR043132">
    <property type="entry name" value="BCAT-like_C"/>
</dbReference>
<evidence type="ECO:0000256" key="8">
    <source>
        <dbReference type="ARBA" id="ARBA00049229"/>
    </source>
</evidence>
<dbReference type="CDD" id="cd00449">
    <property type="entry name" value="PLPDE_IV"/>
    <property type="match status" value="1"/>
</dbReference>
<comment type="caution">
    <text evidence="9">The sequence shown here is derived from an EMBL/GenBank/DDBJ whole genome shotgun (WGS) entry which is preliminary data.</text>
</comment>
<comment type="catalytic activity">
    <reaction evidence="8">
        <text>L-leucine + 2-oxoglutarate = 4-methyl-2-oxopentanoate + L-glutamate</text>
        <dbReference type="Rhea" id="RHEA:18321"/>
        <dbReference type="ChEBI" id="CHEBI:16810"/>
        <dbReference type="ChEBI" id="CHEBI:17865"/>
        <dbReference type="ChEBI" id="CHEBI:29985"/>
        <dbReference type="ChEBI" id="CHEBI:57427"/>
        <dbReference type="EC" id="2.6.1.42"/>
    </reaction>
</comment>
<evidence type="ECO:0000256" key="6">
    <source>
        <dbReference type="ARBA" id="ARBA00048212"/>
    </source>
</evidence>
<comment type="catalytic activity">
    <reaction evidence="7">
        <text>L-isoleucine + 2-oxoglutarate = (S)-3-methyl-2-oxopentanoate + L-glutamate</text>
        <dbReference type="Rhea" id="RHEA:24801"/>
        <dbReference type="ChEBI" id="CHEBI:16810"/>
        <dbReference type="ChEBI" id="CHEBI:29985"/>
        <dbReference type="ChEBI" id="CHEBI:35146"/>
        <dbReference type="ChEBI" id="CHEBI:58045"/>
        <dbReference type="EC" id="2.6.1.42"/>
    </reaction>
</comment>
<evidence type="ECO:0000256" key="2">
    <source>
        <dbReference type="ARBA" id="ARBA00004931"/>
    </source>
</evidence>
<dbReference type="InterPro" id="IPR043131">
    <property type="entry name" value="BCAT-like_N"/>
</dbReference>
<dbReference type="EMBL" id="JBHUHZ010000001">
    <property type="protein sequence ID" value="MFD2162904.1"/>
    <property type="molecule type" value="Genomic_DNA"/>
</dbReference>
<keyword evidence="9" id="KW-0032">Aminotransferase</keyword>